<comment type="subcellular location">
    <subcellularLocation>
        <location evidence="1">Nucleus</location>
    </subcellularLocation>
</comment>
<evidence type="ECO:0000256" key="6">
    <source>
        <dbReference type="ARBA" id="ARBA00023242"/>
    </source>
</evidence>
<dbReference type="PANTHER" id="PTHR13421">
    <property type="entry name" value="SNRNA-ACTIVATING PROTEIN COMPLEX SUBUNIT 3"/>
    <property type="match status" value="1"/>
</dbReference>
<name>W4K502_HETIT</name>
<dbReference type="InParanoid" id="W4K502"/>
<dbReference type="GO" id="GO:0001006">
    <property type="term" value="F:RNA polymerase III type 3 promoter sequence-specific DNA binding"/>
    <property type="evidence" value="ECO:0007669"/>
    <property type="project" value="TreeGrafter"/>
</dbReference>
<dbReference type="KEGG" id="hir:HETIRDRAFT_320185"/>
<keyword evidence="3" id="KW-0805">Transcription regulation</keyword>
<keyword evidence="8" id="KW-1185">Reference proteome</keyword>
<accession>W4K502</accession>
<proteinExistence type="inferred from homology"/>
<sequence>SSLDEIHVLLDDVMKVPHPSAYARRNHEASVSAIYENAKAGMSNRRKRKRADLESATDTPELTALKANLDNIQLQSWLLTQDSALFIRGPMHHDQNALSQLKKSEDGVSASPCSALLTVTVHSRIAWSHSYITRFSQHAILSSQTLGDLFEVIPCSFNELPQELYENGRFVGYVTDQDMPPSPSSGCVICIEGTAYGDGSNEVDYAEYVDNHLSKRFLKNGPKMHDTPLSSLSLRLHEPYWFVHEGDCEHFLEFNQIRLLHPGDPPMGYPLTLQITPPLLNLCRACTKVPAVYSIVGDMRLGESPCVLCAPCWRNMGPPNGPNSERVIIIPLLKHKMGW</sequence>
<keyword evidence="4" id="KW-0238">DNA-binding</keyword>
<dbReference type="GO" id="GO:0000978">
    <property type="term" value="F:RNA polymerase II cis-regulatory region sequence-specific DNA binding"/>
    <property type="evidence" value="ECO:0007669"/>
    <property type="project" value="TreeGrafter"/>
</dbReference>
<evidence type="ECO:0000256" key="3">
    <source>
        <dbReference type="ARBA" id="ARBA00023015"/>
    </source>
</evidence>
<dbReference type="GeneID" id="20670652"/>
<dbReference type="GO" id="GO:0042795">
    <property type="term" value="P:snRNA transcription by RNA polymerase II"/>
    <property type="evidence" value="ECO:0007669"/>
    <property type="project" value="TreeGrafter"/>
</dbReference>
<keyword evidence="6" id="KW-0539">Nucleus</keyword>
<evidence type="ECO:0000256" key="4">
    <source>
        <dbReference type="ARBA" id="ARBA00023125"/>
    </source>
</evidence>
<dbReference type="HOGENOM" id="CLU_027096_0_0_1"/>
<evidence type="ECO:0000256" key="5">
    <source>
        <dbReference type="ARBA" id="ARBA00023163"/>
    </source>
</evidence>
<feature type="non-terminal residue" evidence="7">
    <location>
        <position position="1"/>
    </location>
</feature>
<gene>
    <name evidence="7" type="ORF">HETIRDRAFT_320185</name>
</gene>
<dbReference type="GO" id="GO:0005634">
    <property type="term" value="C:nucleus"/>
    <property type="evidence" value="ECO:0007669"/>
    <property type="project" value="UniProtKB-SubCell"/>
</dbReference>
<comment type="similarity">
    <text evidence="2">Belongs to the SNAPC3/SRD2 family.</text>
</comment>
<dbReference type="GO" id="GO:0019185">
    <property type="term" value="C:snRNA-activating protein complex"/>
    <property type="evidence" value="ECO:0007669"/>
    <property type="project" value="TreeGrafter"/>
</dbReference>
<reference evidence="7 8" key="1">
    <citation type="journal article" date="2012" name="New Phytol.">
        <title>Insight into trade-off between wood decay and parasitism from the genome of a fungal forest pathogen.</title>
        <authorList>
            <person name="Olson A."/>
            <person name="Aerts A."/>
            <person name="Asiegbu F."/>
            <person name="Belbahri L."/>
            <person name="Bouzid O."/>
            <person name="Broberg A."/>
            <person name="Canback B."/>
            <person name="Coutinho P.M."/>
            <person name="Cullen D."/>
            <person name="Dalman K."/>
            <person name="Deflorio G."/>
            <person name="van Diepen L.T."/>
            <person name="Dunand C."/>
            <person name="Duplessis S."/>
            <person name="Durling M."/>
            <person name="Gonthier P."/>
            <person name="Grimwood J."/>
            <person name="Fossdal C.G."/>
            <person name="Hansson D."/>
            <person name="Henrissat B."/>
            <person name="Hietala A."/>
            <person name="Himmelstrand K."/>
            <person name="Hoffmeister D."/>
            <person name="Hogberg N."/>
            <person name="James T.Y."/>
            <person name="Karlsson M."/>
            <person name="Kohler A."/>
            <person name="Kues U."/>
            <person name="Lee Y.H."/>
            <person name="Lin Y.C."/>
            <person name="Lind M."/>
            <person name="Lindquist E."/>
            <person name="Lombard V."/>
            <person name="Lucas S."/>
            <person name="Lunden K."/>
            <person name="Morin E."/>
            <person name="Murat C."/>
            <person name="Park J."/>
            <person name="Raffaello T."/>
            <person name="Rouze P."/>
            <person name="Salamov A."/>
            <person name="Schmutz J."/>
            <person name="Solheim H."/>
            <person name="Stahlberg J."/>
            <person name="Velez H."/>
            <person name="de Vries R.P."/>
            <person name="Wiebenga A."/>
            <person name="Woodward S."/>
            <person name="Yakovlev I."/>
            <person name="Garbelotto M."/>
            <person name="Martin F."/>
            <person name="Grigoriev I.V."/>
            <person name="Stenlid J."/>
        </authorList>
    </citation>
    <scope>NUCLEOTIDE SEQUENCE [LARGE SCALE GENOMIC DNA]</scope>
    <source>
        <strain evidence="7 8">TC 32-1</strain>
    </source>
</reference>
<dbReference type="GO" id="GO:0001046">
    <property type="term" value="F:core promoter sequence-specific DNA binding"/>
    <property type="evidence" value="ECO:0007669"/>
    <property type="project" value="TreeGrafter"/>
</dbReference>
<dbReference type="EMBL" id="KI925459">
    <property type="protein sequence ID" value="ETW80887.1"/>
    <property type="molecule type" value="Genomic_DNA"/>
</dbReference>
<dbReference type="InterPro" id="IPR022042">
    <property type="entry name" value="snRNA-activating_su3"/>
</dbReference>
<keyword evidence="5" id="KW-0804">Transcription</keyword>
<organism evidence="7 8">
    <name type="scientific">Heterobasidion irregulare (strain TC 32-1)</name>
    <dbReference type="NCBI Taxonomy" id="747525"/>
    <lineage>
        <taxon>Eukaryota</taxon>
        <taxon>Fungi</taxon>
        <taxon>Dikarya</taxon>
        <taxon>Basidiomycota</taxon>
        <taxon>Agaricomycotina</taxon>
        <taxon>Agaricomycetes</taxon>
        <taxon>Russulales</taxon>
        <taxon>Bondarzewiaceae</taxon>
        <taxon>Heterobasidion</taxon>
        <taxon>Heterobasidion annosum species complex</taxon>
    </lineage>
</organism>
<dbReference type="PANTHER" id="PTHR13421:SF16">
    <property type="entry name" value="SNRNA-ACTIVATING PROTEIN COMPLEX SUBUNIT 3"/>
    <property type="match status" value="1"/>
</dbReference>
<dbReference type="Pfam" id="PF12251">
    <property type="entry name" value="SNAPC3"/>
    <property type="match status" value="1"/>
</dbReference>
<evidence type="ECO:0008006" key="9">
    <source>
        <dbReference type="Google" id="ProtNLM"/>
    </source>
</evidence>
<dbReference type="AlphaFoldDB" id="W4K502"/>
<dbReference type="eggNOG" id="ENOG502SCZZ">
    <property type="taxonomic scope" value="Eukaryota"/>
</dbReference>
<dbReference type="GO" id="GO:0003681">
    <property type="term" value="F:bent DNA binding"/>
    <property type="evidence" value="ECO:0007669"/>
    <property type="project" value="TreeGrafter"/>
</dbReference>
<protein>
    <recommendedName>
        <fullName evidence="9">snRNA-activating protein complex subunit 3</fullName>
    </recommendedName>
</protein>
<dbReference type="OrthoDB" id="3437960at2759"/>
<dbReference type="GO" id="GO:0042796">
    <property type="term" value="P:snRNA transcription by RNA polymerase III"/>
    <property type="evidence" value="ECO:0007669"/>
    <property type="project" value="TreeGrafter"/>
</dbReference>
<evidence type="ECO:0000313" key="7">
    <source>
        <dbReference type="EMBL" id="ETW80887.1"/>
    </source>
</evidence>
<evidence type="ECO:0000256" key="1">
    <source>
        <dbReference type="ARBA" id="ARBA00004123"/>
    </source>
</evidence>
<evidence type="ECO:0000256" key="2">
    <source>
        <dbReference type="ARBA" id="ARBA00010410"/>
    </source>
</evidence>
<dbReference type="STRING" id="747525.W4K502"/>
<dbReference type="Proteomes" id="UP000030671">
    <property type="component" value="Unassembled WGS sequence"/>
</dbReference>
<dbReference type="RefSeq" id="XP_009547582.1">
    <property type="nucleotide sequence ID" value="XM_009549287.1"/>
</dbReference>
<evidence type="ECO:0000313" key="8">
    <source>
        <dbReference type="Proteomes" id="UP000030671"/>
    </source>
</evidence>